<name>A0AAJ1FGN1_9BACT</name>
<sequence length="218" mass="25109">MKRTAVLLSVLLSLLFSALHAQRTKCLRITKKALDIGVYDYGKVKKSPYKVYYGKQAEDKFTEVLMKSERLMNSGKFGQYRTPDDFVTDDVVAYEYCPELNYVMTTGGHGYAFAYDLETLEEIFVNPSTFVYSPSGCYRFGTFDVEAGTEIYLEVKQGDKWVSHLRGVCPTMIEGVYWFDDQTIHYLKKKESPSGTSYWIGYSMKFSFENEPEESIRP</sequence>
<evidence type="ECO:0008006" key="4">
    <source>
        <dbReference type="Google" id="ProtNLM"/>
    </source>
</evidence>
<dbReference type="Proteomes" id="UP001205035">
    <property type="component" value="Unassembled WGS sequence"/>
</dbReference>
<reference evidence="2" key="1">
    <citation type="submission" date="2022-06" db="EMBL/GenBank/DDBJ databases">
        <title>Isolation of gut microbiota from human fecal samples.</title>
        <authorList>
            <person name="Pamer E.G."/>
            <person name="Barat B."/>
            <person name="Waligurski E."/>
            <person name="Medina S."/>
            <person name="Paddock L."/>
            <person name="Mostad J."/>
        </authorList>
    </citation>
    <scope>NUCLEOTIDE SEQUENCE</scope>
    <source>
        <strain evidence="2">DFI.6.22</strain>
    </source>
</reference>
<protein>
    <recommendedName>
        <fullName evidence="4">GLPGLI family protein</fullName>
    </recommendedName>
</protein>
<evidence type="ECO:0000313" key="2">
    <source>
        <dbReference type="EMBL" id="MCQ5083491.1"/>
    </source>
</evidence>
<feature type="chain" id="PRO_5042537151" description="GLPGLI family protein" evidence="1">
    <location>
        <begin position="22"/>
        <end position="218"/>
    </location>
</feature>
<gene>
    <name evidence="2" type="ORF">NE651_11415</name>
</gene>
<organism evidence="2 3">
    <name type="scientific">Alistipes onderdonkii</name>
    <dbReference type="NCBI Taxonomy" id="328813"/>
    <lineage>
        <taxon>Bacteria</taxon>
        <taxon>Pseudomonadati</taxon>
        <taxon>Bacteroidota</taxon>
        <taxon>Bacteroidia</taxon>
        <taxon>Bacteroidales</taxon>
        <taxon>Rikenellaceae</taxon>
        <taxon>Alistipes</taxon>
    </lineage>
</organism>
<dbReference type="EMBL" id="JANGBQ010000017">
    <property type="protein sequence ID" value="MCQ5083491.1"/>
    <property type="molecule type" value="Genomic_DNA"/>
</dbReference>
<keyword evidence="1" id="KW-0732">Signal</keyword>
<feature type="signal peptide" evidence="1">
    <location>
        <begin position="1"/>
        <end position="21"/>
    </location>
</feature>
<evidence type="ECO:0000256" key="1">
    <source>
        <dbReference type="SAM" id="SignalP"/>
    </source>
</evidence>
<dbReference type="GeneID" id="59809964"/>
<evidence type="ECO:0000313" key="3">
    <source>
        <dbReference type="Proteomes" id="UP001205035"/>
    </source>
</evidence>
<proteinExistence type="predicted"/>
<comment type="caution">
    <text evidence="2">The sequence shown here is derived from an EMBL/GenBank/DDBJ whole genome shotgun (WGS) entry which is preliminary data.</text>
</comment>
<accession>A0AAJ1FGN1</accession>
<dbReference type="AlphaFoldDB" id="A0AAJ1FGN1"/>
<dbReference type="RefSeq" id="WP_022332298.1">
    <property type="nucleotide sequence ID" value="NZ_DAWDUM010000002.1"/>
</dbReference>